<accession>A0A5P3VG55</accession>
<dbReference type="Pfam" id="PF00496">
    <property type="entry name" value="SBP_bac_5"/>
    <property type="match status" value="1"/>
</dbReference>
<dbReference type="InterPro" id="IPR039424">
    <property type="entry name" value="SBP_5"/>
</dbReference>
<dbReference type="Gene3D" id="3.40.190.10">
    <property type="entry name" value="Periplasmic binding protein-like II"/>
    <property type="match status" value="1"/>
</dbReference>
<dbReference type="GO" id="GO:0030288">
    <property type="term" value="C:outer membrane-bounded periplasmic space"/>
    <property type="evidence" value="ECO:0007669"/>
    <property type="project" value="UniProtKB-ARBA"/>
</dbReference>
<dbReference type="CDD" id="cd08515">
    <property type="entry name" value="PBP2_NikA_DppA_OppA_like_10"/>
    <property type="match status" value="1"/>
</dbReference>
<name>A0A5P3VG55_9BURK</name>
<gene>
    <name evidence="2" type="ORF">D2917_09005</name>
</gene>
<dbReference type="PANTHER" id="PTHR30290">
    <property type="entry name" value="PERIPLASMIC BINDING COMPONENT OF ABC TRANSPORTER"/>
    <property type="match status" value="1"/>
</dbReference>
<dbReference type="InterPro" id="IPR030678">
    <property type="entry name" value="Peptide/Ni-bd"/>
</dbReference>
<dbReference type="SUPFAM" id="SSF53850">
    <property type="entry name" value="Periplasmic binding protein-like II"/>
    <property type="match status" value="1"/>
</dbReference>
<dbReference type="PIRSF" id="PIRSF002741">
    <property type="entry name" value="MppA"/>
    <property type="match status" value="1"/>
</dbReference>
<protein>
    <submittedName>
        <fullName evidence="2">ABC transporter substrate-binding protein</fullName>
    </submittedName>
</protein>
<dbReference type="InterPro" id="IPR000914">
    <property type="entry name" value="SBP_5_dom"/>
</dbReference>
<dbReference type="Gene3D" id="3.10.105.10">
    <property type="entry name" value="Dipeptide-binding Protein, Domain 3"/>
    <property type="match status" value="1"/>
</dbReference>
<dbReference type="GO" id="GO:1904680">
    <property type="term" value="F:peptide transmembrane transporter activity"/>
    <property type="evidence" value="ECO:0007669"/>
    <property type="project" value="TreeGrafter"/>
</dbReference>
<evidence type="ECO:0000313" key="3">
    <source>
        <dbReference type="Proteomes" id="UP000325743"/>
    </source>
</evidence>
<evidence type="ECO:0000259" key="1">
    <source>
        <dbReference type="Pfam" id="PF00496"/>
    </source>
</evidence>
<proteinExistence type="predicted"/>
<feature type="domain" description="Solute-binding protein family 5" evidence="1">
    <location>
        <begin position="89"/>
        <end position="452"/>
    </location>
</feature>
<evidence type="ECO:0000313" key="2">
    <source>
        <dbReference type="EMBL" id="QEZ44352.1"/>
    </source>
</evidence>
<organism evidence="2 3">
    <name type="scientific">Cupriavidus oxalaticus</name>
    <dbReference type="NCBI Taxonomy" id="96344"/>
    <lineage>
        <taxon>Bacteria</taxon>
        <taxon>Pseudomonadati</taxon>
        <taxon>Pseudomonadota</taxon>
        <taxon>Betaproteobacteria</taxon>
        <taxon>Burkholderiales</taxon>
        <taxon>Burkholderiaceae</taxon>
        <taxon>Cupriavidus</taxon>
    </lineage>
</organism>
<dbReference type="GO" id="GO:0015833">
    <property type="term" value="P:peptide transport"/>
    <property type="evidence" value="ECO:0007669"/>
    <property type="project" value="TreeGrafter"/>
</dbReference>
<sequence length="534" mass="58761">MAGMTIQDIPKGIQSMKRLRGSLAGLSILWSCISPIAAEARPADGTLVAAVAREILVLDNFNATSRENEILSLLIDDSLFYIDPATQQPTPLLAKSFRYLEPTVLEVTLRDDVQFHDGSNVTADDVVYTFQSIINPKSTAKKGDQFTRWLAQVEKGEAPGTVVFRMKGANPLALHFLATTGRVVKRGTYDKAGTPSGLDVEAQSRKMVGTGPYKVMSFLPGREVVLERFAGYRKDSPKGTPEIPRIRIKVIPDYATQVAEVLSGGVHWTYNIPTDIANEVASTRQAVFVASPSMRIGFIVMDAAGRTGKDNPFTKLKVRQALNYAVDRDALTKQLIRGRSAPAYTPCLPIQFGCAQDVTKYNYNIEKAKQLLAEAGYPNGVQFDLWASREKETLEAVVAMWRKAGIHANLRVAKSPAVVKARDENQISAYFENNGSLGVADTGALLPNLFGKGSPSDFHHDQRLYSTLEQFLSTTDVPARKALGREAVSRILDQAYWVPLFEFTQNFVLAPDLNFPQAADGMPRLYLAKWKAAK</sequence>
<dbReference type="EMBL" id="CP032518">
    <property type="protein sequence ID" value="QEZ44352.1"/>
    <property type="molecule type" value="Genomic_DNA"/>
</dbReference>
<reference evidence="2 3" key="1">
    <citation type="submission" date="2018-09" db="EMBL/GenBank/DDBJ databases">
        <title>Complete genome sequence of Cupriavidus oxalaticus T2, a bacterium capable of phenol tolerance and degradation.</title>
        <authorList>
            <person name="Yan J."/>
        </authorList>
    </citation>
    <scope>NUCLEOTIDE SEQUENCE [LARGE SCALE GENOMIC DNA]</scope>
    <source>
        <strain evidence="2 3">T2</strain>
    </source>
</reference>
<dbReference type="GO" id="GO:0043190">
    <property type="term" value="C:ATP-binding cassette (ABC) transporter complex"/>
    <property type="evidence" value="ECO:0007669"/>
    <property type="project" value="InterPro"/>
</dbReference>
<dbReference type="AlphaFoldDB" id="A0A5P3VG55"/>
<dbReference type="Proteomes" id="UP000325743">
    <property type="component" value="Chromosome 1"/>
</dbReference>